<dbReference type="Pfam" id="PF04993">
    <property type="entry name" value="TfoX_N"/>
    <property type="match status" value="1"/>
</dbReference>
<sequence length="85" mass="9733">MSVSEYDSDYIHEQLSPLSTIQVRRMFGDAGAYCDGLFCAILEEDSLYLKADDASSEHFRQVGQSSFSYQRKDGKQISMKFYSPR</sequence>
<keyword evidence="3" id="KW-1185">Reference proteome</keyword>
<dbReference type="RefSeq" id="WP_005966080.1">
    <property type="nucleotide sequence ID" value="NZ_CP090569.1"/>
</dbReference>
<dbReference type="KEGG" id="eps:L0Y14_00425"/>
<dbReference type="EMBL" id="CP090569">
    <property type="protein sequence ID" value="USF87746.1"/>
    <property type="molecule type" value="Genomic_DNA"/>
</dbReference>
<accession>A0A9J6ZYE4</accession>
<name>A0A9J6ZYE4_9GAMM</name>
<feature type="domain" description="TfoX N-terminal" evidence="1">
    <location>
        <begin position="13"/>
        <end position="83"/>
    </location>
</feature>
<evidence type="ECO:0000313" key="2">
    <source>
        <dbReference type="EMBL" id="USF87746.1"/>
    </source>
</evidence>
<dbReference type="InterPro" id="IPR007076">
    <property type="entry name" value="TfoX_N"/>
</dbReference>
<dbReference type="AlphaFoldDB" id="A0A9J6ZYE4"/>
<protein>
    <submittedName>
        <fullName evidence="2">TfoX/Sxy family protein</fullName>
    </submittedName>
</protein>
<dbReference type="SUPFAM" id="SSF159894">
    <property type="entry name" value="YgaC/TfoX-N like"/>
    <property type="match status" value="1"/>
</dbReference>
<dbReference type="Gene3D" id="3.30.1460.30">
    <property type="entry name" value="YgaC/TfoX-N like chaperone"/>
    <property type="match status" value="1"/>
</dbReference>
<evidence type="ECO:0000259" key="1">
    <source>
        <dbReference type="Pfam" id="PF04993"/>
    </source>
</evidence>
<proteinExistence type="predicted"/>
<evidence type="ECO:0000313" key="3">
    <source>
        <dbReference type="Proteomes" id="UP001056649"/>
    </source>
</evidence>
<reference evidence="2" key="1">
    <citation type="journal article" date="2022" name="Mol. Ecol. Resour.">
        <title>The complete and closed genome of the facultative generalist Candidatus Endoriftia persephone from deep-sea hydrothermal vents.</title>
        <authorList>
            <person name="de Oliveira A.L."/>
            <person name="Srivastava A."/>
            <person name="Espada-Hinojosa S."/>
            <person name="Bright M."/>
        </authorList>
    </citation>
    <scope>NUCLEOTIDE SEQUENCE</scope>
    <source>
        <strain evidence="2">Tica-EPR-9o50.N</strain>
    </source>
</reference>
<gene>
    <name evidence="2" type="ORF">L0Y14_00425</name>
</gene>
<dbReference type="Proteomes" id="UP001056649">
    <property type="component" value="Chromosome"/>
</dbReference>
<organism evidence="2 3">
    <name type="scientific">Candidatus Endoriftia persephonae</name>
    <dbReference type="NCBI Taxonomy" id="393765"/>
    <lineage>
        <taxon>Bacteria</taxon>
        <taxon>Pseudomonadati</taxon>
        <taxon>Pseudomonadota</taxon>
        <taxon>Gammaproteobacteria</taxon>
        <taxon>Chromatiales</taxon>
        <taxon>Sedimenticolaceae</taxon>
        <taxon>Candidatus Endoriftia</taxon>
    </lineage>
</organism>